<evidence type="ECO:0000313" key="2">
    <source>
        <dbReference type="Proteomes" id="UP000499080"/>
    </source>
</evidence>
<dbReference type="Proteomes" id="UP000499080">
    <property type="component" value="Unassembled WGS sequence"/>
</dbReference>
<accession>A0A4Y2CLH1</accession>
<evidence type="ECO:0000313" key="1">
    <source>
        <dbReference type="EMBL" id="GBM04774.1"/>
    </source>
</evidence>
<dbReference type="EMBL" id="BGPR01000207">
    <property type="protein sequence ID" value="GBM04774.1"/>
    <property type="molecule type" value="Genomic_DNA"/>
</dbReference>
<dbReference type="AlphaFoldDB" id="A0A4Y2CLH1"/>
<keyword evidence="2" id="KW-1185">Reference proteome</keyword>
<protein>
    <submittedName>
        <fullName evidence="1">Uncharacterized protein</fullName>
    </submittedName>
</protein>
<organism evidence="1 2">
    <name type="scientific">Araneus ventricosus</name>
    <name type="common">Orbweaver spider</name>
    <name type="synonym">Epeira ventricosa</name>
    <dbReference type="NCBI Taxonomy" id="182803"/>
    <lineage>
        <taxon>Eukaryota</taxon>
        <taxon>Metazoa</taxon>
        <taxon>Ecdysozoa</taxon>
        <taxon>Arthropoda</taxon>
        <taxon>Chelicerata</taxon>
        <taxon>Arachnida</taxon>
        <taxon>Araneae</taxon>
        <taxon>Araneomorphae</taxon>
        <taxon>Entelegynae</taxon>
        <taxon>Araneoidea</taxon>
        <taxon>Araneidae</taxon>
        <taxon>Araneus</taxon>
    </lineage>
</organism>
<name>A0A4Y2CLH1_ARAVE</name>
<gene>
    <name evidence="1" type="ORF">AVEN_20213_1</name>
</gene>
<reference evidence="1 2" key="1">
    <citation type="journal article" date="2019" name="Sci. Rep.">
        <title>Orb-weaving spider Araneus ventricosus genome elucidates the spidroin gene catalogue.</title>
        <authorList>
            <person name="Kono N."/>
            <person name="Nakamura H."/>
            <person name="Ohtoshi R."/>
            <person name="Moran D.A.P."/>
            <person name="Shinohara A."/>
            <person name="Yoshida Y."/>
            <person name="Fujiwara M."/>
            <person name="Mori M."/>
            <person name="Tomita M."/>
            <person name="Arakawa K."/>
        </authorList>
    </citation>
    <scope>NUCLEOTIDE SEQUENCE [LARGE SCALE GENOMIC DNA]</scope>
</reference>
<sequence>MEKYATTQHDPFPDQISTVIDRGVLKSERRSGTAYFATTPLAIEVSFLDVGGRYWVPCSFKMKICRNQWLNYNLSVKRIIPQRSLVKS</sequence>
<comment type="caution">
    <text evidence="1">The sequence shown here is derived from an EMBL/GenBank/DDBJ whole genome shotgun (WGS) entry which is preliminary data.</text>
</comment>
<proteinExistence type="predicted"/>